<evidence type="ECO:0000256" key="4">
    <source>
        <dbReference type="ARBA" id="ARBA00022840"/>
    </source>
</evidence>
<dbReference type="SMART" id="SM00983">
    <property type="entry name" value="TPK_B1_binding"/>
    <property type="match status" value="1"/>
</dbReference>
<gene>
    <name evidence="6" type="ORF">KUTeg_015098</name>
</gene>
<dbReference type="NCBIfam" id="TIGR01378">
    <property type="entry name" value="thi_PPkinase"/>
    <property type="match status" value="1"/>
</dbReference>
<dbReference type="Proteomes" id="UP001217089">
    <property type="component" value="Unassembled WGS sequence"/>
</dbReference>
<dbReference type="Pfam" id="PF04263">
    <property type="entry name" value="TPK_catalytic"/>
    <property type="match status" value="1"/>
</dbReference>
<keyword evidence="3" id="KW-0418">Kinase</keyword>
<dbReference type="PANTHER" id="PTHR13622:SF8">
    <property type="entry name" value="THIAMIN PYROPHOSPHOKINASE 1"/>
    <property type="match status" value="1"/>
</dbReference>
<reference evidence="6 7" key="1">
    <citation type="submission" date="2022-12" db="EMBL/GenBank/DDBJ databases">
        <title>Chromosome-level genome of Tegillarca granosa.</title>
        <authorList>
            <person name="Kim J."/>
        </authorList>
    </citation>
    <scope>NUCLEOTIDE SEQUENCE [LARGE SCALE GENOMIC DNA]</scope>
    <source>
        <strain evidence="6">Teg-2019</strain>
        <tissue evidence="6">Adductor muscle</tissue>
    </source>
</reference>
<evidence type="ECO:0000313" key="7">
    <source>
        <dbReference type="Proteomes" id="UP001217089"/>
    </source>
</evidence>
<dbReference type="SUPFAM" id="SSF63862">
    <property type="entry name" value="Thiamin pyrophosphokinase, substrate-binding domain"/>
    <property type="match status" value="1"/>
</dbReference>
<dbReference type="InterPro" id="IPR006282">
    <property type="entry name" value="Thi_PPkinase"/>
</dbReference>
<proteinExistence type="predicted"/>
<protein>
    <recommendedName>
        <fullName evidence="5">Thiamin pyrophosphokinase thiamin-binding domain-containing protein</fullName>
    </recommendedName>
</protein>
<name>A0ABQ9EP70_TEGGR</name>
<dbReference type="CDD" id="cd07995">
    <property type="entry name" value="TPK"/>
    <property type="match status" value="1"/>
</dbReference>
<dbReference type="EMBL" id="JARBDR010000793">
    <property type="protein sequence ID" value="KAJ8307014.1"/>
    <property type="molecule type" value="Genomic_DNA"/>
</dbReference>
<organism evidence="6 7">
    <name type="scientific">Tegillarca granosa</name>
    <name type="common">Malaysian cockle</name>
    <name type="synonym">Anadara granosa</name>
    <dbReference type="NCBI Taxonomy" id="220873"/>
    <lineage>
        <taxon>Eukaryota</taxon>
        <taxon>Metazoa</taxon>
        <taxon>Spiralia</taxon>
        <taxon>Lophotrochozoa</taxon>
        <taxon>Mollusca</taxon>
        <taxon>Bivalvia</taxon>
        <taxon>Autobranchia</taxon>
        <taxon>Pteriomorphia</taxon>
        <taxon>Arcoida</taxon>
        <taxon>Arcoidea</taxon>
        <taxon>Arcidae</taxon>
        <taxon>Tegillarca</taxon>
    </lineage>
</organism>
<dbReference type="InterPro" id="IPR036371">
    <property type="entry name" value="TPK_B1-bd_sf"/>
</dbReference>
<dbReference type="InterPro" id="IPR036759">
    <property type="entry name" value="TPK_catalytic_sf"/>
</dbReference>
<keyword evidence="1" id="KW-0808">Transferase</keyword>
<evidence type="ECO:0000256" key="2">
    <source>
        <dbReference type="ARBA" id="ARBA00022741"/>
    </source>
</evidence>
<evidence type="ECO:0000259" key="5">
    <source>
        <dbReference type="SMART" id="SM00983"/>
    </source>
</evidence>
<evidence type="ECO:0000256" key="3">
    <source>
        <dbReference type="ARBA" id="ARBA00022777"/>
    </source>
</evidence>
<feature type="domain" description="Thiamin pyrophosphokinase thiamin-binding" evidence="5">
    <location>
        <begin position="146"/>
        <end position="213"/>
    </location>
</feature>
<keyword evidence="7" id="KW-1185">Reference proteome</keyword>
<dbReference type="InterPro" id="IPR007373">
    <property type="entry name" value="Thiamin_PyroPKinase_B1-bd"/>
</dbReference>
<dbReference type="PANTHER" id="PTHR13622">
    <property type="entry name" value="THIAMIN PYROPHOSPHOKINASE"/>
    <property type="match status" value="1"/>
</dbReference>
<comment type="caution">
    <text evidence="6">The sequence shown here is derived from an EMBL/GenBank/DDBJ whole genome shotgun (WGS) entry which is preliminary data.</text>
</comment>
<dbReference type="InterPro" id="IPR007371">
    <property type="entry name" value="TPK_catalytic"/>
</dbReference>
<keyword evidence="4" id="KW-0067">ATP-binding</keyword>
<sequence length="222" mass="24914">MKDGHKMSTVKQMRPLECFLSSHEKKIVLMILNQPLATQIKYFNILWEKASYKVIVDGATNELYRCTSGNLDFIPDLITGDFDSAKPELLNFYKEKVDYFVVLGAFGGRLDHIFSNINTLYEVQDQTTAPILLFGEGSLATLLLEGDYRLHVDTGLESEWCGLIPVSEPCTNVTTTGLKWNLEGQRLQFGSIISTSNTYDKTGVVTITTDKPLLWTMGVKSL</sequence>
<dbReference type="SUPFAM" id="SSF63999">
    <property type="entry name" value="Thiamin pyrophosphokinase, catalytic domain"/>
    <property type="match status" value="1"/>
</dbReference>
<evidence type="ECO:0000256" key="1">
    <source>
        <dbReference type="ARBA" id="ARBA00022679"/>
    </source>
</evidence>
<accession>A0ABQ9EP70</accession>
<dbReference type="Pfam" id="PF04265">
    <property type="entry name" value="TPK_B1_binding"/>
    <property type="match status" value="1"/>
</dbReference>
<evidence type="ECO:0000313" key="6">
    <source>
        <dbReference type="EMBL" id="KAJ8307014.1"/>
    </source>
</evidence>
<keyword evidence="2" id="KW-0547">Nucleotide-binding</keyword>
<dbReference type="Gene3D" id="3.40.50.10240">
    <property type="entry name" value="Thiamin pyrophosphokinase, catalytic domain"/>
    <property type="match status" value="2"/>
</dbReference>